<dbReference type="OrthoDB" id="26401at2759"/>
<dbReference type="FunFam" id="1.25.10.10:FF:001069">
    <property type="entry name" value="Uncharacterized protein"/>
    <property type="match status" value="1"/>
</dbReference>
<feature type="compositionally biased region" description="Low complexity" evidence="6">
    <location>
        <begin position="2231"/>
        <end position="2252"/>
    </location>
</feature>
<feature type="domain" description="Anaphase-promoting complex subunit 1 C-terminal" evidence="8">
    <location>
        <begin position="2112"/>
        <end position="2346"/>
    </location>
</feature>
<feature type="region of interest" description="Disordered" evidence="6">
    <location>
        <begin position="2302"/>
        <end position="2327"/>
    </location>
</feature>
<dbReference type="InterPro" id="IPR041221">
    <property type="entry name" value="APC1_C"/>
</dbReference>
<evidence type="ECO:0000256" key="6">
    <source>
        <dbReference type="SAM" id="MobiDB-lite"/>
    </source>
</evidence>
<feature type="compositionally biased region" description="Polar residues" evidence="6">
    <location>
        <begin position="620"/>
        <end position="630"/>
    </location>
</feature>
<dbReference type="InterPro" id="IPR011989">
    <property type="entry name" value="ARM-like"/>
</dbReference>
<protein>
    <submittedName>
        <fullName evidence="10">Uncharacterized protein</fullName>
    </submittedName>
</protein>
<dbReference type="GO" id="GO:0060090">
    <property type="term" value="F:molecular adaptor activity"/>
    <property type="evidence" value="ECO:0007669"/>
    <property type="project" value="TreeGrafter"/>
</dbReference>
<feature type="region of interest" description="Disordered" evidence="6">
    <location>
        <begin position="47"/>
        <end position="72"/>
    </location>
</feature>
<dbReference type="Pfam" id="PF21282">
    <property type="entry name" value="APC1_3rd"/>
    <property type="match status" value="1"/>
</dbReference>
<evidence type="ECO:0000313" key="11">
    <source>
        <dbReference type="Proteomes" id="UP000238274"/>
    </source>
</evidence>
<dbReference type="PANTHER" id="PTHR12827">
    <property type="entry name" value="MEIOTIC CHECKPOINT REGULATOR TSG24 FAMILY MEMBER"/>
    <property type="match status" value="1"/>
</dbReference>
<dbReference type="GO" id="GO:0007091">
    <property type="term" value="P:metaphase/anaphase transition of mitotic cell cycle"/>
    <property type="evidence" value="ECO:0007669"/>
    <property type="project" value="TreeGrafter"/>
</dbReference>
<evidence type="ECO:0000259" key="9">
    <source>
        <dbReference type="Pfam" id="PF21282"/>
    </source>
</evidence>
<evidence type="ECO:0000256" key="1">
    <source>
        <dbReference type="ARBA" id="ARBA00010547"/>
    </source>
</evidence>
<dbReference type="InterPro" id="IPR049255">
    <property type="entry name" value="Apc1_N"/>
</dbReference>
<evidence type="ECO:0000313" key="10">
    <source>
        <dbReference type="EMBL" id="POV97075.1"/>
    </source>
</evidence>
<dbReference type="Pfam" id="PF18122">
    <property type="entry name" value="APC1_C"/>
    <property type="match status" value="1"/>
</dbReference>
<evidence type="ECO:0000259" key="7">
    <source>
        <dbReference type="Pfam" id="PF12859"/>
    </source>
</evidence>
<feature type="region of interest" description="Disordered" evidence="6">
    <location>
        <begin position="563"/>
        <end position="674"/>
    </location>
</feature>
<sequence>MHENYHHQTNSVDRTIKIMSIEPHRSSTAASHSLGLSPGLLYFSQNHQQRGSSSLSAEPAEPILSHLPPPRPPPNPFSCLDSLRSLEKNLTHPNLFDESHQQNSDWSTGINRLVVRTPVANRSHTEPIDSHPVFEDEELCWKASTLIWSKGSLILRKFDYSTTNSSSSQDATPTTSRQHVIQALFAYFDPPSSTQSSSSATSSDHLGASLPFQDQIHSTQFETSKTPSSEPWSDNRLTQRSDQQKRWRASTTTPVRALCVLLSEVFKIYFDTGEEYTLTVPFPIQRAWPIERGVMMMKKPTSVRPRPFIRASQVSPGHSNQLKLRNLSRRRSILGDNRWPSSVQAGSTSDLLGFDSMITENETHLWSSLAGADLEDHHLPDHDHMEDGEEGADERDVSAELARYWAERKQIEASMLWTLSDPCTHYIQPVLTTERIILPERSLESTPTPRADIEQDPSASGKHAASTKFCQAFLPLAPLVTPPRRPGCALSSGTVVYVADPKIDPHHPICITASTEGFTVLLYGRLPSTAPNSSGLISPFECTSPVGIPEEEEEDHIEDEVFLNFPRSPSPPSHPAHTTEEPQLRRSPRKNPASRTHLSPVEPLRNIRQAPRPSMDTHKLSPTLSRTNRTLPRLGGLGHPSLRRSLSQSQGNPTGSISIKKRGMNAGPAASSNVVGGRRVSLVSNASHVSFAFGSSVGQSSIALPGGNTMTKPSSRKSLAEQQLEMMSEAATGNRIGTGNSEKFGLSMGLDREAGGGFDEWFDGIMDSEPSDRKIDGHLADEALEPEFVIQTLETIEIPGRLTAEELPSIHATIYDSRGTTAYLAVCIPTKATVYVFRMSRTRDTISIRSVGKPWEGTAIGSVLCSRPNVYDLFKFSNSTGLVEIFSADSAFLHQLPHPDTVWSAERSAQSSVGHHVEFISVHPTTKHLSGATPKIIRADLKKWPLDPLTRKVFQALSEEIGNIQVSYFVQRYIKHRPSFKSSIDCLETVLFEALIGEEAHQVKKTGDKSSTSEPDLGSIVNQIDGLSSDPVLNHLISIRRLNRPTPSRTTDPSQIKTPGSPKKRRPQLAVGRGLPLNPQLKTRVMIGLARLYSDLKIAMSCLDQHVTLGKMILKLSNSLGWIDWSDNLNRSLNGTIGVAASFPACYTVKIEEPQMPDLCGHLDRIRLAINSPFDEFFDTRDDNIIPGQVYQKQTVGFYGGPESCRRTKRITKLYRILFKPEQTLIQAAQGVLIEIDRFGWGLDDLDDLWFGIAVPLKEALRYCQYRAPQGLSARCYQLMGRPDLAMLTEQANETAHKDHKVYARRPALRSNSSFHITTQPPPSISQLCTAAVPIEDPVIPPTEVDFHSLEEASSDHSVAARFSDDMRIIDVARMLNYTQEVKVQMHESIAEMTSTDVARHYSNFFVGIIKRTMSLPFGGACLWYKTDSNVAASVPMIKLDIRISSPAILIQPDLAKVEPLAWPRFHAGVAAGLSLSVKPEEFDSSQISLARPEELDDRHAGYLLGLGLNQHLRSINRVQIFRYLEIKHEMTSIGVLLGLSSAFIGTADPRVSSIIAAHVPAMHPTESIQLQVSPLTQSAGFVSFGILHMGTGNRRLSDGMLREMGRTWRVLTDTPDGCRESYTLCAGLGYGLVMLGKGTESDTPAHKDLMRTFKSLIQGDGAHPLPGLNQPTTTIDVSVTSPSATLALALLYLKTGRSEAAMLCEIPQTPTRLEYIRPDLLMIRTLARGLIMWYSIKVEMDWMESFVPPVILEAIERAEKQKKKLRADWEMSYWSIICGAALAMALKYAGSADCAVHSILLSLYDRLFKAISKPALHVQAKVRRTCLRSCHNVITLGLAIVMAGTGELELLKRLRLAHGNTTETTGYGTHVVTHLALGLLFLGGGRYTFNTSNRAVACLVCALYPIFPSRSDDHVHHLQALRHLWVLAAEPRCLIARDVDRKGELIFLPVKLKIQDEPSGSCIPLNSVDRETQMMSGQSAIPGREKLKTKYLTAPTLVPEMSVIQSVKVESPRYWPFILDLATNSYHRNYFSKSLSLWVKRKVGHLSYSQDPKGAKSIASRGRGAEEMMTCEIDHFGLRSREIRRAMKLKSTDENLEMDGDEDDGPENLYELIEGFDLDEQSTGLVDYLGSLSSLSPSRRRRKVGHGNGKGSVVDLSAYASTTLLQCLLEDKLEIFPTYLALFACSKSAVDYRTRLVTQYIPDQEWQISNLVRFYGEEQCLNEIGPKSPSPSSSSFSSPSPPSSTATSSSFSSTSLLDRSLLIQIQHSHQQEVMKWADLPRGTQLILRYLKSNGEISLANHSINEPNSASSTPNLDEAGINQDPDDRLKFDEQRLLDWLRLMNVPSPKTLKILREFLINQIQVDLHHPPSDSDNSPLPTTSSSSSLSPSPLEIDLKHHLKYQLLIKDILLDSVASSAHSASSNQQSVGKIITHRHMQFFKLLVDSCWPTSSSSAS</sequence>
<evidence type="ECO:0000256" key="4">
    <source>
        <dbReference type="ARBA" id="ARBA00022776"/>
    </source>
</evidence>
<dbReference type="EMBL" id="PKSM01000346">
    <property type="protein sequence ID" value="POV97075.1"/>
    <property type="molecule type" value="Genomic_DNA"/>
</dbReference>
<dbReference type="GO" id="GO:0031145">
    <property type="term" value="P:anaphase-promoting complex-dependent catabolic process"/>
    <property type="evidence" value="ECO:0007669"/>
    <property type="project" value="TreeGrafter"/>
</dbReference>
<dbReference type="InterPro" id="IPR048971">
    <property type="entry name" value="Apc1_3rd"/>
</dbReference>
<keyword evidence="2" id="KW-0132">Cell division</keyword>
<dbReference type="Proteomes" id="UP000238274">
    <property type="component" value="Unassembled WGS sequence"/>
</dbReference>
<feature type="compositionally biased region" description="Polar residues" evidence="6">
    <location>
        <begin position="1045"/>
        <end position="1058"/>
    </location>
</feature>
<feature type="domain" description="Anaphase-promoting complex subunit 1 N-terminal" evidence="7">
    <location>
        <begin position="135"/>
        <end position="368"/>
    </location>
</feature>
<feature type="region of interest" description="Disordered" evidence="6">
    <location>
        <begin position="219"/>
        <end position="249"/>
    </location>
</feature>
<dbReference type="InterPro" id="IPR024990">
    <property type="entry name" value="Apc1"/>
</dbReference>
<feature type="domain" description="Anaphase-promoting complex subunit 1 beta-sandwich" evidence="9">
    <location>
        <begin position="1991"/>
        <end position="2042"/>
    </location>
</feature>
<evidence type="ECO:0000256" key="2">
    <source>
        <dbReference type="ARBA" id="ARBA00022618"/>
    </source>
</evidence>
<feature type="region of interest" description="Disordered" evidence="6">
    <location>
        <begin position="2368"/>
        <end position="2390"/>
    </location>
</feature>
<proteinExistence type="inferred from homology"/>
<evidence type="ECO:0000256" key="5">
    <source>
        <dbReference type="ARBA" id="ARBA00023306"/>
    </source>
</evidence>
<name>A0A2S4UIF6_9BASI</name>
<dbReference type="PANTHER" id="PTHR12827:SF3">
    <property type="entry name" value="ANAPHASE-PROMOTING COMPLEX SUBUNIT 1"/>
    <property type="match status" value="1"/>
</dbReference>
<organism evidence="10 11">
    <name type="scientific">Puccinia striiformis</name>
    <dbReference type="NCBI Taxonomy" id="27350"/>
    <lineage>
        <taxon>Eukaryota</taxon>
        <taxon>Fungi</taxon>
        <taxon>Dikarya</taxon>
        <taxon>Basidiomycota</taxon>
        <taxon>Pucciniomycotina</taxon>
        <taxon>Pucciniomycetes</taxon>
        <taxon>Pucciniales</taxon>
        <taxon>Pucciniaceae</taxon>
        <taxon>Puccinia</taxon>
    </lineage>
</organism>
<dbReference type="Gene3D" id="1.25.10.10">
    <property type="entry name" value="Leucine-rich Repeat Variant"/>
    <property type="match status" value="2"/>
</dbReference>
<feature type="compositionally biased region" description="Polar residues" evidence="6">
    <location>
        <begin position="219"/>
        <end position="236"/>
    </location>
</feature>
<keyword evidence="11" id="KW-1185">Reference proteome</keyword>
<reference evidence="10 11" key="1">
    <citation type="submission" date="2017-12" db="EMBL/GenBank/DDBJ databases">
        <title>Gene loss provides genomic basis for host adaptation in cereal stripe rust fungi.</title>
        <authorList>
            <person name="Xia C."/>
        </authorList>
    </citation>
    <scope>NUCLEOTIDE SEQUENCE [LARGE SCALE GENOMIC DNA]</scope>
    <source>
        <strain evidence="10 11">93TX-2</strain>
    </source>
</reference>
<feature type="region of interest" description="Disordered" evidence="6">
    <location>
        <begin position="2224"/>
        <end position="2252"/>
    </location>
</feature>
<evidence type="ECO:0000259" key="8">
    <source>
        <dbReference type="Pfam" id="PF18122"/>
    </source>
</evidence>
<dbReference type="GO" id="GO:0005680">
    <property type="term" value="C:anaphase-promoting complex"/>
    <property type="evidence" value="ECO:0007669"/>
    <property type="project" value="InterPro"/>
</dbReference>
<evidence type="ECO:0000256" key="3">
    <source>
        <dbReference type="ARBA" id="ARBA00022737"/>
    </source>
</evidence>
<keyword evidence="3" id="KW-0677">Repeat</keyword>
<dbReference type="GO" id="GO:0051301">
    <property type="term" value="P:cell division"/>
    <property type="evidence" value="ECO:0007669"/>
    <property type="project" value="UniProtKB-KW"/>
</dbReference>
<accession>A0A2S4UIF6</accession>
<keyword evidence="4" id="KW-0498">Mitosis</keyword>
<dbReference type="GO" id="GO:0070979">
    <property type="term" value="P:protein K11-linked ubiquitination"/>
    <property type="evidence" value="ECO:0007669"/>
    <property type="project" value="TreeGrafter"/>
</dbReference>
<comment type="caution">
    <text evidence="10">The sequence shown here is derived from an EMBL/GenBank/DDBJ whole genome shotgun (WGS) entry which is preliminary data.</text>
</comment>
<feature type="compositionally biased region" description="Polar residues" evidence="6">
    <location>
        <begin position="2302"/>
        <end position="2315"/>
    </location>
</feature>
<feature type="compositionally biased region" description="Polar residues" evidence="6">
    <location>
        <begin position="644"/>
        <end position="657"/>
    </location>
</feature>
<dbReference type="VEuPathDB" id="FungiDB:PSTT_13741"/>
<reference evidence="11" key="3">
    <citation type="journal article" date="2018" name="Mol. Plant Microbe Interact.">
        <title>Genome sequence resources for the wheat stripe rust pathogen (Puccinia striiformis f. sp. tritici) and the barley stripe rust pathogen (Puccinia striiformis f. sp. hordei).</title>
        <authorList>
            <person name="Xia C."/>
            <person name="Wang M."/>
            <person name="Yin C."/>
            <person name="Cornejo O.E."/>
            <person name="Hulbert S.H."/>
            <person name="Chen X."/>
        </authorList>
    </citation>
    <scope>NUCLEOTIDE SEQUENCE [LARGE SCALE GENOMIC DNA]</scope>
    <source>
        <strain evidence="11">93TX-2</strain>
    </source>
</reference>
<feature type="region of interest" description="Disordered" evidence="6">
    <location>
        <begin position="1043"/>
        <end position="1073"/>
    </location>
</feature>
<dbReference type="Pfam" id="PF12859">
    <property type="entry name" value="ANAPC1"/>
    <property type="match status" value="1"/>
</dbReference>
<feature type="compositionally biased region" description="Polar residues" evidence="6">
    <location>
        <begin position="47"/>
        <end position="56"/>
    </location>
</feature>
<dbReference type="VEuPathDB" id="FungiDB:PSHT_14752"/>
<comment type="similarity">
    <text evidence="1">Belongs to the APC1 family.</text>
</comment>
<keyword evidence="5" id="KW-0131">Cell cycle</keyword>
<gene>
    <name evidence="10" type="ORF">PSHT_14752</name>
</gene>
<reference evidence="11" key="2">
    <citation type="journal article" date="2018" name="BMC Genomics">
        <title>Genomic insights into host adaptation between the wheat stripe rust pathogen (Puccinia striiformis f. sp. tritici) and the barley stripe rust pathogen (Puccinia striiformis f. sp. hordei).</title>
        <authorList>
            <person name="Xia C."/>
            <person name="Wang M."/>
            <person name="Yin C."/>
            <person name="Cornejo O.E."/>
            <person name="Hulbert S.H."/>
            <person name="Chen X."/>
        </authorList>
    </citation>
    <scope>NUCLEOTIDE SEQUENCE [LARGE SCALE GENOMIC DNA]</scope>
    <source>
        <strain evidence="11">93TX-2</strain>
    </source>
</reference>
<feature type="compositionally biased region" description="Low complexity" evidence="6">
    <location>
        <begin position="2372"/>
        <end position="2390"/>
    </location>
</feature>
<feature type="region of interest" description="Disordered" evidence="6">
    <location>
        <begin position="442"/>
        <end position="461"/>
    </location>
</feature>